<evidence type="ECO:0000313" key="3">
    <source>
        <dbReference type="Proteomes" id="UP001373714"/>
    </source>
</evidence>
<organism evidence="2 3">
    <name type="scientific">Orbilia blumenaviensis</name>
    <dbReference type="NCBI Taxonomy" id="1796055"/>
    <lineage>
        <taxon>Eukaryota</taxon>
        <taxon>Fungi</taxon>
        <taxon>Dikarya</taxon>
        <taxon>Ascomycota</taxon>
        <taxon>Pezizomycotina</taxon>
        <taxon>Orbiliomycetes</taxon>
        <taxon>Orbiliales</taxon>
        <taxon>Orbiliaceae</taxon>
        <taxon>Orbilia</taxon>
    </lineage>
</organism>
<feature type="compositionally biased region" description="Polar residues" evidence="1">
    <location>
        <begin position="37"/>
        <end position="51"/>
    </location>
</feature>
<feature type="region of interest" description="Disordered" evidence="1">
    <location>
        <begin position="1"/>
        <end position="57"/>
    </location>
</feature>
<comment type="caution">
    <text evidence="2">The sequence shown here is derived from an EMBL/GenBank/DDBJ whole genome shotgun (WGS) entry which is preliminary data.</text>
</comment>
<reference evidence="2 3" key="1">
    <citation type="submission" date="2019-10" db="EMBL/GenBank/DDBJ databases">
        <authorList>
            <person name="Palmer J.M."/>
        </authorList>
    </citation>
    <scope>NUCLEOTIDE SEQUENCE [LARGE SCALE GENOMIC DNA]</scope>
    <source>
        <strain evidence="2 3">TWF730</strain>
    </source>
</reference>
<evidence type="ECO:0000256" key="1">
    <source>
        <dbReference type="SAM" id="MobiDB-lite"/>
    </source>
</evidence>
<dbReference type="AlphaFoldDB" id="A0AAV9VRN2"/>
<accession>A0AAV9VRN2</accession>
<sequence length="258" mass="29498">MDLLSDPLHVATDSGDQERTEDIDSGPFSDKAADAPASTSLPPYSPLTDTTARPPLRDSRLEDGRIIVLPCIEIEQRGEDKSETDLLLELLDNFRHQWNTSHPAMEHLKTSLITTISVWDERRAYYASDFSGGKSIYRVVGRFRRHRQGKEPIELCLVLWKAMYISEREKAHLRSTHRYRIKEICGPDEKLDIVRVKWCASWEPAKNLPRQLQGLEEFSAHVTRARAIGDDIPEFEIDVGSYDAGPYCCCDLHPFDEE</sequence>
<dbReference type="Proteomes" id="UP001373714">
    <property type="component" value="Unassembled WGS sequence"/>
</dbReference>
<protein>
    <submittedName>
        <fullName evidence="2">Uncharacterized protein</fullName>
    </submittedName>
</protein>
<keyword evidence="3" id="KW-1185">Reference proteome</keyword>
<gene>
    <name evidence="2" type="ORF">TWF730_000094</name>
</gene>
<evidence type="ECO:0000313" key="2">
    <source>
        <dbReference type="EMBL" id="KAK6362639.1"/>
    </source>
</evidence>
<name>A0AAV9VRN2_9PEZI</name>
<dbReference type="EMBL" id="JAVHNS010000001">
    <property type="protein sequence ID" value="KAK6362639.1"/>
    <property type="molecule type" value="Genomic_DNA"/>
</dbReference>
<proteinExistence type="predicted"/>